<evidence type="ECO:0000256" key="12">
    <source>
        <dbReference type="ARBA" id="ARBA00023239"/>
    </source>
</evidence>
<keyword evidence="21" id="KW-0418">Kinase</keyword>
<name>A0A1G5AES2_9PAST</name>
<dbReference type="Proteomes" id="UP000199588">
    <property type="component" value="Unassembled WGS sequence"/>
</dbReference>
<evidence type="ECO:0000259" key="20">
    <source>
        <dbReference type="PROSITE" id="PS51385"/>
    </source>
</evidence>
<evidence type="ECO:0000313" key="21">
    <source>
        <dbReference type="EMBL" id="SCX76384.1"/>
    </source>
</evidence>
<comment type="catalytic activity">
    <reaction evidence="16 18">
        <text>(6S)-NADPHX + ADP = AMP + phosphate + NADPH + H(+)</text>
        <dbReference type="Rhea" id="RHEA:32235"/>
        <dbReference type="ChEBI" id="CHEBI:15378"/>
        <dbReference type="ChEBI" id="CHEBI:43474"/>
        <dbReference type="ChEBI" id="CHEBI:57783"/>
        <dbReference type="ChEBI" id="CHEBI:64076"/>
        <dbReference type="ChEBI" id="CHEBI:456215"/>
        <dbReference type="ChEBI" id="CHEBI:456216"/>
        <dbReference type="EC" id="4.2.1.136"/>
    </reaction>
</comment>
<comment type="similarity">
    <text evidence="3 18">In the N-terminal section; belongs to the NnrE/AIBP family.</text>
</comment>
<dbReference type="RefSeq" id="WP_090653796.1">
    <property type="nucleotide sequence ID" value="NZ_CP015031.1"/>
</dbReference>
<keyword evidence="11 17" id="KW-0413">Isomerase</keyword>
<gene>
    <name evidence="17" type="primary">nnrE</name>
    <name evidence="21" type="ORF">SAMN02910354_00225</name>
</gene>
<organism evidence="21 22">
    <name type="scientific">Basfia succiniciproducens</name>
    <dbReference type="NCBI Taxonomy" id="653940"/>
    <lineage>
        <taxon>Bacteria</taxon>
        <taxon>Pseudomonadati</taxon>
        <taxon>Pseudomonadota</taxon>
        <taxon>Gammaproteobacteria</taxon>
        <taxon>Pasteurellales</taxon>
        <taxon>Pasteurellaceae</taxon>
        <taxon>Basfia</taxon>
    </lineage>
</organism>
<comment type="function">
    <text evidence="17">Catalyzes the epimerization of the S- and R-forms of NAD(P)HX, a damaged form of NAD(P)H that is a result of enzymatic or heat-dependent hydration. This is a prerequisite for the S-specific NAD(P)H-hydrate dehydratase to allow the repair of both epimers of NAD(P)HX.</text>
</comment>
<dbReference type="PANTHER" id="PTHR12592">
    <property type="entry name" value="ATP-DEPENDENT (S)-NAD(P)H-HYDRATE DEHYDRATASE FAMILY MEMBER"/>
    <property type="match status" value="1"/>
</dbReference>
<dbReference type="PROSITE" id="PS51385">
    <property type="entry name" value="YJEF_N"/>
    <property type="match status" value="1"/>
</dbReference>
<feature type="binding site" evidence="17">
    <location>
        <begin position="55"/>
        <end position="59"/>
    </location>
    <ligand>
        <name>(6S)-NADPHX</name>
        <dbReference type="ChEBI" id="CHEBI:64076"/>
    </ligand>
</feature>
<evidence type="ECO:0000256" key="13">
    <source>
        <dbReference type="ARBA" id="ARBA00023268"/>
    </source>
</evidence>
<proteinExistence type="inferred from homology"/>
<keyword evidence="9 17" id="KW-0630">Potassium</keyword>
<keyword evidence="12 18" id="KW-0456">Lyase</keyword>
<comment type="catalytic activity">
    <reaction evidence="15 18">
        <text>(6S)-NADHX + ADP = AMP + phosphate + NADH + H(+)</text>
        <dbReference type="Rhea" id="RHEA:32223"/>
        <dbReference type="ChEBI" id="CHEBI:15378"/>
        <dbReference type="ChEBI" id="CHEBI:43474"/>
        <dbReference type="ChEBI" id="CHEBI:57945"/>
        <dbReference type="ChEBI" id="CHEBI:64074"/>
        <dbReference type="ChEBI" id="CHEBI:456215"/>
        <dbReference type="ChEBI" id="CHEBI:456216"/>
        <dbReference type="EC" id="4.2.1.136"/>
    </reaction>
</comment>
<dbReference type="PANTHER" id="PTHR12592:SF0">
    <property type="entry name" value="ATP-DEPENDENT (S)-NAD(P)H-HYDRATE DEHYDRATASE"/>
    <property type="match status" value="1"/>
</dbReference>
<dbReference type="EC" id="5.1.99.6" evidence="17"/>
<dbReference type="GO" id="GO:0016301">
    <property type="term" value="F:kinase activity"/>
    <property type="evidence" value="ECO:0007669"/>
    <property type="project" value="UniProtKB-KW"/>
</dbReference>
<keyword evidence="8 17" id="KW-0521">NADP</keyword>
<protein>
    <recommendedName>
        <fullName evidence="17">NAD(P)H-hydrate epimerase</fullName>
        <ecNumber evidence="17">5.1.99.6</ecNumber>
    </recommendedName>
    <alternativeName>
        <fullName evidence="17">NAD(P)HX epimerase</fullName>
    </alternativeName>
</protein>
<dbReference type="NCBIfam" id="TIGR00197">
    <property type="entry name" value="yjeF_nterm"/>
    <property type="match status" value="1"/>
</dbReference>
<comment type="catalytic activity">
    <reaction evidence="2 17 18">
        <text>(6R)-NADPHX = (6S)-NADPHX</text>
        <dbReference type="Rhea" id="RHEA:32227"/>
        <dbReference type="ChEBI" id="CHEBI:64076"/>
        <dbReference type="ChEBI" id="CHEBI:64077"/>
        <dbReference type="EC" id="5.1.99.6"/>
    </reaction>
</comment>
<reference evidence="21 22" key="1">
    <citation type="submission" date="2016-10" db="EMBL/GenBank/DDBJ databases">
        <authorList>
            <person name="Varghese N."/>
            <person name="Submissions S."/>
        </authorList>
    </citation>
    <scope>NUCLEOTIDE SEQUENCE [LARGE SCALE GENOMIC DNA]</scope>
    <source>
        <strain evidence="21 22">DSM 22022</strain>
    </source>
</reference>
<accession>A0A1G5AES2</accession>
<dbReference type="EMBL" id="FMUQ01000002">
    <property type="protein sequence ID" value="SCX76384.1"/>
    <property type="molecule type" value="Genomic_DNA"/>
</dbReference>
<comment type="catalytic activity">
    <reaction evidence="1 17 18">
        <text>(6R)-NADHX = (6S)-NADHX</text>
        <dbReference type="Rhea" id="RHEA:32215"/>
        <dbReference type="ChEBI" id="CHEBI:64074"/>
        <dbReference type="ChEBI" id="CHEBI:64075"/>
        <dbReference type="EC" id="5.1.99.6"/>
    </reaction>
</comment>
<evidence type="ECO:0000259" key="19">
    <source>
        <dbReference type="PROSITE" id="PS51383"/>
    </source>
</evidence>
<sequence>MKTLCKSSTKFDEQALSLGFSELILQENAARGVAELVRQKLKSGEKILFLCGGGNNGSDAIACARMLSGDYECELYFITGNLNANAQAQLNIALKVGVNRVSQPDLENIGCVIDGMFGSGLSRDLDAEIILLLDRINTHNALKIAIDFPSGLDGNGNIRGACFKADFTLSMGALKIGLFSDVAKDMTGEVSLVNLGLSDNRFITHQEDFLLERTDLNLPSRTLQNVHKGSFGHAFVALGQMPGAGIMAATAALIMGAGKVSVVGKAENLTPQIMQKNNFDGADAVAIGIGLGNADIDISAIKHLPCVLDADLCYRAEIREFLPNPSAVFTPHPKEFSGLLRNLGLADISIEEAIKNRFELAREFSRQTKGVLLLKGANPIIAYNGTLYLCNLGSNKLSVGGSGDVLAGIILGYLAQGFSALEAAKNAVLAHAKSAENYQGNDYSMTPLDLIDGLKYL</sequence>
<keyword evidence="10 17" id="KW-0520">NAD</keyword>
<dbReference type="SUPFAM" id="SSF53613">
    <property type="entry name" value="Ribokinase-like"/>
    <property type="match status" value="1"/>
</dbReference>
<evidence type="ECO:0000256" key="5">
    <source>
        <dbReference type="ARBA" id="ARBA00022723"/>
    </source>
</evidence>
<evidence type="ECO:0000313" key="22">
    <source>
        <dbReference type="Proteomes" id="UP000199588"/>
    </source>
</evidence>
<keyword evidence="21" id="KW-0808">Transferase</keyword>
<evidence type="ECO:0000256" key="9">
    <source>
        <dbReference type="ARBA" id="ARBA00022958"/>
    </source>
</evidence>
<comment type="similarity">
    <text evidence="17">Belongs to the NnrE/AIBP family.</text>
</comment>
<feature type="binding site" evidence="17">
    <location>
        <position position="114"/>
    </location>
    <ligand>
        <name>K(+)</name>
        <dbReference type="ChEBI" id="CHEBI:29103"/>
    </ligand>
</feature>
<dbReference type="InterPro" id="IPR017953">
    <property type="entry name" value="Carbohydrate_kinase_pred_CS"/>
</dbReference>
<feature type="domain" description="YjeF C-terminal" evidence="19">
    <location>
        <begin position="211"/>
        <end position="457"/>
    </location>
</feature>
<evidence type="ECO:0000256" key="2">
    <source>
        <dbReference type="ARBA" id="ARBA00000909"/>
    </source>
</evidence>
<evidence type="ECO:0000256" key="8">
    <source>
        <dbReference type="ARBA" id="ARBA00022857"/>
    </source>
</evidence>
<dbReference type="HAMAP" id="MF_01966">
    <property type="entry name" value="NADHX_epimerase"/>
    <property type="match status" value="1"/>
</dbReference>
<evidence type="ECO:0000256" key="11">
    <source>
        <dbReference type="ARBA" id="ARBA00023235"/>
    </source>
</evidence>
<evidence type="ECO:0000256" key="15">
    <source>
        <dbReference type="ARBA" id="ARBA00048238"/>
    </source>
</evidence>
<dbReference type="InterPro" id="IPR000631">
    <property type="entry name" value="CARKD"/>
</dbReference>
<dbReference type="Gene3D" id="3.40.50.10260">
    <property type="entry name" value="YjeF N-terminal domain"/>
    <property type="match status" value="1"/>
</dbReference>
<dbReference type="Pfam" id="PF01256">
    <property type="entry name" value="Carb_kinase"/>
    <property type="match status" value="1"/>
</dbReference>
<dbReference type="PROSITE" id="PS51383">
    <property type="entry name" value="YJEF_C_3"/>
    <property type="match status" value="1"/>
</dbReference>
<evidence type="ECO:0000256" key="18">
    <source>
        <dbReference type="PIRNR" id="PIRNR017184"/>
    </source>
</evidence>
<keyword evidence="5 17" id="KW-0479">Metal-binding</keyword>
<evidence type="ECO:0000256" key="6">
    <source>
        <dbReference type="ARBA" id="ARBA00022741"/>
    </source>
</evidence>
<evidence type="ECO:0000256" key="3">
    <source>
        <dbReference type="ARBA" id="ARBA00006001"/>
    </source>
</evidence>
<comment type="cofactor">
    <cofactor evidence="17 18">
        <name>K(+)</name>
        <dbReference type="ChEBI" id="CHEBI:29103"/>
    </cofactor>
    <text evidence="17 18">Binds 1 potassium ion per subunit.</text>
</comment>
<evidence type="ECO:0000256" key="16">
    <source>
        <dbReference type="ARBA" id="ARBA00049209"/>
    </source>
</evidence>
<dbReference type="InterPro" id="IPR030677">
    <property type="entry name" value="Nnr"/>
</dbReference>
<evidence type="ECO:0000256" key="10">
    <source>
        <dbReference type="ARBA" id="ARBA00023027"/>
    </source>
</evidence>
<evidence type="ECO:0000256" key="14">
    <source>
        <dbReference type="ARBA" id="ARBA00025153"/>
    </source>
</evidence>
<dbReference type="Gene3D" id="3.40.1190.20">
    <property type="match status" value="1"/>
</dbReference>
<feature type="domain" description="YjeF N-terminal" evidence="20">
    <location>
        <begin position="8"/>
        <end position="203"/>
    </location>
</feature>
<dbReference type="CDD" id="cd01171">
    <property type="entry name" value="YXKO-related"/>
    <property type="match status" value="1"/>
</dbReference>
<dbReference type="InterPro" id="IPR029056">
    <property type="entry name" value="Ribokinase-like"/>
</dbReference>
<keyword evidence="22" id="KW-1185">Reference proteome</keyword>
<dbReference type="PIRSF" id="PIRSF017184">
    <property type="entry name" value="Nnr"/>
    <property type="match status" value="1"/>
</dbReference>
<comment type="caution">
    <text evidence="21">The sequence shown here is derived from an EMBL/GenBank/DDBJ whole genome shotgun (WGS) entry which is preliminary data.</text>
</comment>
<keyword evidence="6 17" id="KW-0547">Nucleotide-binding</keyword>
<dbReference type="Pfam" id="PF03853">
    <property type="entry name" value="YjeF_N"/>
    <property type="match status" value="1"/>
</dbReference>
<dbReference type="InterPro" id="IPR004443">
    <property type="entry name" value="YjeF_N_dom"/>
</dbReference>
<dbReference type="InterPro" id="IPR036652">
    <property type="entry name" value="YjeF_N_dom_sf"/>
</dbReference>
<comment type="similarity">
    <text evidence="4 18">In the C-terminal section; belongs to the NnrD/CARKD family.</text>
</comment>
<evidence type="ECO:0000256" key="17">
    <source>
        <dbReference type="HAMAP-Rule" id="MF_01966"/>
    </source>
</evidence>
<feature type="binding site" evidence="17">
    <location>
        <position position="56"/>
    </location>
    <ligand>
        <name>K(+)</name>
        <dbReference type="ChEBI" id="CHEBI:29103"/>
    </ligand>
</feature>
<comment type="function">
    <text evidence="14 18">Bifunctional enzyme that catalyzes the epimerization of the S- and R-forms of NAD(P)HX and the dehydration of the S-form of NAD(P)HX at the expense of ADP, which is converted to AMP. This allows the repair of both epimers of NAD(P)HX, a damaged form of NAD(P)H that is a result of enzymatic or heat-dependent hydration.</text>
</comment>
<evidence type="ECO:0000256" key="4">
    <source>
        <dbReference type="ARBA" id="ARBA00009524"/>
    </source>
</evidence>
<dbReference type="PROSITE" id="PS01050">
    <property type="entry name" value="YJEF_C_2"/>
    <property type="match status" value="1"/>
</dbReference>
<feature type="binding site" evidence="17">
    <location>
        <begin position="118"/>
        <end position="124"/>
    </location>
    <ligand>
        <name>(6S)-NADPHX</name>
        <dbReference type="ChEBI" id="CHEBI:64076"/>
    </ligand>
</feature>
<feature type="binding site" evidence="17">
    <location>
        <position position="150"/>
    </location>
    <ligand>
        <name>K(+)</name>
        <dbReference type="ChEBI" id="CHEBI:29103"/>
    </ligand>
</feature>
<dbReference type="SUPFAM" id="SSF64153">
    <property type="entry name" value="YjeF N-terminal domain-like"/>
    <property type="match status" value="1"/>
</dbReference>
<keyword evidence="13" id="KW-0511">Multifunctional enzyme</keyword>
<evidence type="ECO:0000256" key="7">
    <source>
        <dbReference type="ARBA" id="ARBA00022840"/>
    </source>
</evidence>
<feature type="binding site" evidence="17">
    <location>
        <position position="147"/>
    </location>
    <ligand>
        <name>(6S)-NADPHX</name>
        <dbReference type="ChEBI" id="CHEBI:64076"/>
    </ligand>
</feature>
<keyword evidence="7 18" id="KW-0067">ATP-binding</keyword>
<evidence type="ECO:0000256" key="1">
    <source>
        <dbReference type="ARBA" id="ARBA00000013"/>
    </source>
</evidence>
<comment type="caution">
    <text evidence="17">Lacks conserved residue(s) required for the propagation of feature annotation.</text>
</comment>